<proteinExistence type="predicted"/>
<dbReference type="Proteomes" id="UP000077266">
    <property type="component" value="Unassembled WGS sequence"/>
</dbReference>
<dbReference type="SMART" id="SM00355">
    <property type="entry name" value="ZnF_C2H2"/>
    <property type="match status" value="2"/>
</dbReference>
<evidence type="ECO:0000313" key="11">
    <source>
        <dbReference type="EMBL" id="KZV89408.1"/>
    </source>
</evidence>
<dbReference type="InterPro" id="IPR051061">
    <property type="entry name" value="Zinc_finger_trans_reg"/>
</dbReference>
<dbReference type="SUPFAM" id="SSF57667">
    <property type="entry name" value="beta-beta-alpha zinc fingers"/>
    <property type="match status" value="1"/>
</dbReference>
<evidence type="ECO:0000256" key="9">
    <source>
        <dbReference type="SAM" id="MobiDB-lite"/>
    </source>
</evidence>
<accession>A0A165FRB9</accession>
<keyword evidence="2" id="KW-0479">Metal-binding</keyword>
<dbReference type="GO" id="GO:0008270">
    <property type="term" value="F:zinc ion binding"/>
    <property type="evidence" value="ECO:0007669"/>
    <property type="project" value="UniProtKB-KW"/>
</dbReference>
<dbReference type="PANTHER" id="PTHR46179">
    <property type="entry name" value="ZINC FINGER PROTEIN"/>
    <property type="match status" value="1"/>
</dbReference>
<dbReference type="EMBL" id="KV426073">
    <property type="protein sequence ID" value="KZV89408.1"/>
    <property type="molecule type" value="Genomic_DNA"/>
</dbReference>
<dbReference type="PROSITE" id="PS50157">
    <property type="entry name" value="ZINC_FINGER_C2H2_2"/>
    <property type="match status" value="1"/>
</dbReference>
<dbReference type="OrthoDB" id="427030at2759"/>
<name>A0A165FRB9_EXIGL</name>
<dbReference type="PROSITE" id="PS00028">
    <property type="entry name" value="ZINC_FINGER_C2H2_1"/>
    <property type="match status" value="1"/>
</dbReference>
<evidence type="ECO:0000256" key="8">
    <source>
        <dbReference type="PROSITE-ProRule" id="PRU00042"/>
    </source>
</evidence>
<sequence length="410" mass="45988">MSRGQSSQRSLATDALYEHLIQDHTAPWEDMGHRQLACQWAGCHTAPVKRWLPRHLISSQSQGCTTTFKTSYALDKHLKSFDSHRESEEETGPIVIKIRVPTSRTTTAVTPKSLEASTLDYPPALLEHLKTTHVESGDERCLWAKCTRSSPRLKQHFISHLPISYKPVACQLPGCGKTFRTITHMRSHVYAIHPDVFVARTSPDTKKRKRKGYVEKEDVAKRLRVDSDSDDSDDEPLAKQHRYRALPATKPVDDKIAYVDDVKNTNGHTGDTKPDDALEDEDMIIDEDEDDTDWVRGSSTAIATPEQERTRSKSVALQACVNSNTGTAADERLVAVELRIKSLETQLAAALSVIRQSEVLRAEWESRKTALELEDAGVVEIAMVLDQDPQAPIQMAEVPDDWSMWVTGEL</sequence>
<evidence type="ECO:0000256" key="2">
    <source>
        <dbReference type="ARBA" id="ARBA00022723"/>
    </source>
</evidence>
<keyword evidence="5" id="KW-0805">Transcription regulation</keyword>
<evidence type="ECO:0000256" key="6">
    <source>
        <dbReference type="ARBA" id="ARBA00023163"/>
    </source>
</evidence>
<organism evidence="11 12">
    <name type="scientific">Exidia glandulosa HHB12029</name>
    <dbReference type="NCBI Taxonomy" id="1314781"/>
    <lineage>
        <taxon>Eukaryota</taxon>
        <taxon>Fungi</taxon>
        <taxon>Dikarya</taxon>
        <taxon>Basidiomycota</taxon>
        <taxon>Agaricomycotina</taxon>
        <taxon>Agaricomycetes</taxon>
        <taxon>Auriculariales</taxon>
        <taxon>Exidiaceae</taxon>
        <taxon>Exidia</taxon>
    </lineage>
</organism>
<protein>
    <recommendedName>
        <fullName evidence="10">C2H2-type domain-containing protein</fullName>
    </recommendedName>
</protein>
<dbReference type="PANTHER" id="PTHR46179:SF13">
    <property type="entry name" value="C2H2-TYPE DOMAIN-CONTAINING PROTEIN"/>
    <property type="match status" value="1"/>
</dbReference>
<evidence type="ECO:0000313" key="12">
    <source>
        <dbReference type="Proteomes" id="UP000077266"/>
    </source>
</evidence>
<evidence type="ECO:0000256" key="4">
    <source>
        <dbReference type="ARBA" id="ARBA00022833"/>
    </source>
</evidence>
<gene>
    <name evidence="11" type="ORF">EXIGLDRAFT_695630</name>
</gene>
<evidence type="ECO:0000256" key="7">
    <source>
        <dbReference type="ARBA" id="ARBA00023242"/>
    </source>
</evidence>
<dbReference type="InterPro" id="IPR013087">
    <property type="entry name" value="Znf_C2H2_type"/>
</dbReference>
<keyword evidence="7" id="KW-0539">Nucleus</keyword>
<keyword evidence="3 8" id="KW-0863">Zinc-finger</keyword>
<keyword evidence="4" id="KW-0862">Zinc</keyword>
<reference evidence="11 12" key="1">
    <citation type="journal article" date="2016" name="Mol. Biol. Evol.">
        <title>Comparative Genomics of Early-Diverging Mushroom-Forming Fungi Provides Insights into the Origins of Lignocellulose Decay Capabilities.</title>
        <authorList>
            <person name="Nagy L.G."/>
            <person name="Riley R."/>
            <person name="Tritt A."/>
            <person name="Adam C."/>
            <person name="Daum C."/>
            <person name="Floudas D."/>
            <person name="Sun H."/>
            <person name="Yadav J.S."/>
            <person name="Pangilinan J."/>
            <person name="Larsson K.H."/>
            <person name="Matsuura K."/>
            <person name="Barry K."/>
            <person name="Labutti K."/>
            <person name="Kuo R."/>
            <person name="Ohm R.A."/>
            <person name="Bhattacharya S.S."/>
            <person name="Shirouzu T."/>
            <person name="Yoshinaga Y."/>
            <person name="Martin F.M."/>
            <person name="Grigoriev I.V."/>
            <person name="Hibbett D.S."/>
        </authorList>
    </citation>
    <scope>NUCLEOTIDE SEQUENCE [LARGE SCALE GENOMIC DNA]</scope>
    <source>
        <strain evidence="11 12">HHB12029</strain>
    </source>
</reference>
<evidence type="ECO:0000259" key="10">
    <source>
        <dbReference type="PROSITE" id="PS50157"/>
    </source>
</evidence>
<dbReference type="InParanoid" id="A0A165FRB9"/>
<evidence type="ECO:0000256" key="5">
    <source>
        <dbReference type="ARBA" id="ARBA00023015"/>
    </source>
</evidence>
<feature type="region of interest" description="Disordered" evidence="9">
    <location>
        <begin position="224"/>
        <end position="243"/>
    </location>
</feature>
<dbReference type="GO" id="GO:0005634">
    <property type="term" value="C:nucleus"/>
    <property type="evidence" value="ECO:0007669"/>
    <property type="project" value="UniProtKB-SubCell"/>
</dbReference>
<keyword evidence="12" id="KW-1185">Reference proteome</keyword>
<dbReference type="GO" id="GO:0006357">
    <property type="term" value="P:regulation of transcription by RNA polymerase II"/>
    <property type="evidence" value="ECO:0007669"/>
    <property type="project" value="TreeGrafter"/>
</dbReference>
<keyword evidence="6" id="KW-0804">Transcription</keyword>
<dbReference type="Gene3D" id="3.30.160.60">
    <property type="entry name" value="Classic Zinc Finger"/>
    <property type="match status" value="1"/>
</dbReference>
<dbReference type="InterPro" id="IPR036236">
    <property type="entry name" value="Znf_C2H2_sf"/>
</dbReference>
<evidence type="ECO:0000256" key="3">
    <source>
        <dbReference type="ARBA" id="ARBA00022771"/>
    </source>
</evidence>
<evidence type="ECO:0000256" key="1">
    <source>
        <dbReference type="ARBA" id="ARBA00004123"/>
    </source>
</evidence>
<dbReference type="AlphaFoldDB" id="A0A165FRB9"/>
<comment type="subcellular location">
    <subcellularLocation>
        <location evidence="1">Nucleus</location>
    </subcellularLocation>
</comment>
<feature type="domain" description="C2H2-type" evidence="10">
    <location>
        <begin position="168"/>
        <end position="193"/>
    </location>
</feature>